<keyword evidence="2" id="KW-0645">Protease</keyword>
<accession>A0A6G0XL14</accession>
<dbReference type="Gene3D" id="1.20.120.980">
    <property type="entry name" value="Serine carboxypeptidase S28, SKS domain"/>
    <property type="match status" value="1"/>
</dbReference>
<feature type="transmembrane region" description="Helical" evidence="6">
    <location>
        <begin position="26"/>
        <end position="45"/>
    </location>
</feature>
<keyword evidence="8" id="KW-1185">Reference proteome</keyword>
<dbReference type="InterPro" id="IPR008758">
    <property type="entry name" value="Peptidase_S28"/>
</dbReference>
<keyword evidence="3" id="KW-0732">Signal</keyword>
<dbReference type="SUPFAM" id="SSF53474">
    <property type="entry name" value="alpha/beta-Hydrolases"/>
    <property type="match status" value="1"/>
</dbReference>
<name>A0A6G0XL14_9STRA</name>
<dbReference type="Pfam" id="PF05577">
    <property type="entry name" value="Peptidase_S28"/>
    <property type="match status" value="1"/>
</dbReference>
<comment type="similarity">
    <text evidence="1">Belongs to the peptidase S28 family.</text>
</comment>
<evidence type="ECO:0000256" key="3">
    <source>
        <dbReference type="ARBA" id="ARBA00022729"/>
    </source>
</evidence>
<comment type="caution">
    <text evidence="7">The sequence shown here is derived from an EMBL/GenBank/DDBJ whole genome shotgun (WGS) entry which is preliminary data.</text>
</comment>
<dbReference type="Proteomes" id="UP000481153">
    <property type="component" value="Unassembled WGS sequence"/>
</dbReference>
<dbReference type="Gene3D" id="3.40.50.1820">
    <property type="entry name" value="alpha/beta hydrolase"/>
    <property type="match status" value="1"/>
</dbReference>
<dbReference type="InterPro" id="IPR029058">
    <property type="entry name" value="AB_hydrolase_fold"/>
</dbReference>
<evidence type="ECO:0000256" key="6">
    <source>
        <dbReference type="SAM" id="Phobius"/>
    </source>
</evidence>
<dbReference type="InterPro" id="IPR042269">
    <property type="entry name" value="Ser_carbopepase_S28_SKS"/>
</dbReference>
<evidence type="ECO:0000256" key="5">
    <source>
        <dbReference type="ARBA" id="ARBA00023180"/>
    </source>
</evidence>
<reference evidence="7 8" key="1">
    <citation type="submission" date="2019-07" db="EMBL/GenBank/DDBJ databases">
        <title>Genomics analysis of Aphanomyces spp. identifies a new class of oomycete effector associated with host adaptation.</title>
        <authorList>
            <person name="Gaulin E."/>
        </authorList>
    </citation>
    <scope>NUCLEOTIDE SEQUENCE [LARGE SCALE GENOMIC DNA]</scope>
    <source>
        <strain evidence="7 8">ATCC 201684</strain>
    </source>
</reference>
<dbReference type="GO" id="GO:0070008">
    <property type="term" value="F:serine-type exopeptidase activity"/>
    <property type="evidence" value="ECO:0007669"/>
    <property type="project" value="InterPro"/>
</dbReference>
<dbReference type="EMBL" id="VJMJ01000042">
    <property type="protein sequence ID" value="KAF0740942.1"/>
    <property type="molecule type" value="Genomic_DNA"/>
</dbReference>
<keyword evidence="6" id="KW-0472">Membrane</keyword>
<keyword evidence="6" id="KW-1133">Transmembrane helix</keyword>
<evidence type="ECO:0000256" key="2">
    <source>
        <dbReference type="ARBA" id="ARBA00022670"/>
    </source>
</evidence>
<dbReference type="VEuPathDB" id="FungiDB:AeMF1_016201"/>
<organism evidence="7 8">
    <name type="scientific">Aphanomyces euteiches</name>
    <dbReference type="NCBI Taxonomy" id="100861"/>
    <lineage>
        <taxon>Eukaryota</taxon>
        <taxon>Sar</taxon>
        <taxon>Stramenopiles</taxon>
        <taxon>Oomycota</taxon>
        <taxon>Saprolegniomycetes</taxon>
        <taxon>Saprolegniales</taxon>
        <taxon>Verrucalvaceae</taxon>
        <taxon>Aphanomyces</taxon>
    </lineage>
</organism>
<dbReference type="PANTHER" id="PTHR11010:SF38">
    <property type="entry name" value="LYSOSOMAL PRO-X CARBOXYPEPTIDASE"/>
    <property type="match status" value="1"/>
</dbReference>
<keyword evidence="5" id="KW-0325">Glycoprotein</keyword>
<evidence type="ECO:0000313" key="8">
    <source>
        <dbReference type="Proteomes" id="UP000481153"/>
    </source>
</evidence>
<dbReference type="GO" id="GO:0006508">
    <property type="term" value="P:proteolysis"/>
    <property type="evidence" value="ECO:0007669"/>
    <property type="project" value="UniProtKB-KW"/>
</dbReference>
<keyword evidence="4" id="KW-0378">Hydrolase</keyword>
<evidence type="ECO:0008006" key="9">
    <source>
        <dbReference type="Google" id="ProtNLM"/>
    </source>
</evidence>
<evidence type="ECO:0000256" key="4">
    <source>
        <dbReference type="ARBA" id="ARBA00022801"/>
    </source>
</evidence>
<sequence length="516" mass="57281">MLESSPLLVGRRREKTKLRISYTDKAAIIIGVVAALCVGAIYYVARTTVHDVAMINMRANTNLDFSGDLRDRCSEHYMEQPLNHFKAIPDSYRQRYFICDEFWTSPTGPIFFYFGHDDDVELYLNHTGLMWENAPEFGAMLVFAEHRFFGKSMPRNAVSHLEHLSSKQVLADHAALINHIKRSNDGTTASPVIGFGGSYGAMLGIWFHTIYLEVMAGLVAAAAPLVRFLGGDPLGNSTALVYNVSRTVIMTETCASNIQRAWNLVLEAAKSPEEMERLQSQLGLCEPLASAGDVNALVEWIQTSYNSLTSGSLPSMSLSIVSRLKALAETPLQEARAPLASPFPLTTAGNSSLLGALRESIDAIYNSTADKSCYSVATSPQDDIRDCLFCLESNPLQDLARMRSSPQLPVFQRQNCATKWKLSSPSSTSHYKSWNAVRSLTNLVLSYNPSDPWTNSEMLQGLSDSTIVIEIHDDARNLDLMFSSILDSESVKAARIEERKHMKRWIQPARPSINPR</sequence>
<dbReference type="PANTHER" id="PTHR11010">
    <property type="entry name" value="PROTEASE S28 PRO-X CARBOXYPEPTIDASE-RELATED"/>
    <property type="match status" value="1"/>
</dbReference>
<keyword evidence="6" id="KW-0812">Transmembrane</keyword>
<dbReference type="GO" id="GO:0008239">
    <property type="term" value="F:dipeptidyl-peptidase activity"/>
    <property type="evidence" value="ECO:0007669"/>
    <property type="project" value="TreeGrafter"/>
</dbReference>
<dbReference type="AlphaFoldDB" id="A0A6G0XL14"/>
<gene>
    <name evidence="7" type="ORF">Ae201684_003826</name>
</gene>
<protein>
    <recommendedName>
        <fullName evidence="9">Lysosomal Pro-X carboxypeptidase</fullName>
    </recommendedName>
</protein>
<evidence type="ECO:0000256" key="1">
    <source>
        <dbReference type="ARBA" id="ARBA00011079"/>
    </source>
</evidence>
<proteinExistence type="inferred from homology"/>
<evidence type="ECO:0000313" key="7">
    <source>
        <dbReference type="EMBL" id="KAF0740942.1"/>
    </source>
</evidence>